<reference evidence="4 5" key="1">
    <citation type="submission" date="2016-11" db="EMBL/GenBank/DDBJ databases">
        <authorList>
            <person name="Jaros S."/>
            <person name="Januszkiewicz K."/>
            <person name="Wedrychowicz H."/>
        </authorList>
    </citation>
    <scope>NUCLEOTIDE SEQUENCE [LARGE SCALE GENOMIC DNA]</scope>
    <source>
        <strain evidence="4 5">DSM 100565</strain>
    </source>
</reference>
<dbReference type="InterPro" id="IPR036597">
    <property type="entry name" value="Fido-like_dom_sf"/>
</dbReference>
<feature type="binding site" evidence="2">
    <location>
        <begin position="134"/>
        <end position="135"/>
    </location>
    <ligand>
        <name>ATP</name>
        <dbReference type="ChEBI" id="CHEBI:30616"/>
    </ligand>
</feature>
<evidence type="ECO:0000313" key="4">
    <source>
        <dbReference type="EMBL" id="SHJ24642.1"/>
    </source>
</evidence>
<evidence type="ECO:0000256" key="2">
    <source>
        <dbReference type="PIRSR" id="PIRSR640198-2"/>
    </source>
</evidence>
<accession>A0A1M6HQZ4</accession>
<evidence type="ECO:0000313" key="5">
    <source>
        <dbReference type="Proteomes" id="UP000184292"/>
    </source>
</evidence>
<protein>
    <submittedName>
        <fullName evidence="4">Fic/DOC family protein</fullName>
    </submittedName>
</protein>
<evidence type="ECO:0000256" key="1">
    <source>
        <dbReference type="PIRSR" id="PIRSR640198-1"/>
    </source>
</evidence>
<dbReference type="AlphaFoldDB" id="A0A1M6HQZ4"/>
<keyword evidence="5" id="KW-1185">Reference proteome</keyword>
<feature type="domain" description="Fido" evidence="3">
    <location>
        <begin position="13"/>
        <end position="157"/>
    </location>
</feature>
<dbReference type="STRING" id="1447782.SAMN05444417_3305"/>
<dbReference type="PANTHER" id="PTHR13504">
    <property type="entry name" value="FIDO DOMAIN-CONTAINING PROTEIN DDB_G0283145"/>
    <property type="match status" value="1"/>
</dbReference>
<evidence type="ECO:0000259" key="3">
    <source>
        <dbReference type="PROSITE" id="PS51459"/>
    </source>
</evidence>
<name>A0A1M6HQZ4_9RHOB</name>
<keyword evidence="2" id="KW-0547">Nucleotide-binding</keyword>
<dbReference type="Gene3D" id="1.10.3290.10">
    <property type="entry name" value="Fido-like domain"/>
    <property type="match status" value="1"/>
</dbReference>
<dbReference type="InterPro" id="IPR040198">
    <property type="entry name" value="Fido_containing"/>
</dbReference>
<organism evidence="4 5">
    <name type="scientific">Wenxinia saemankumensis</name>
    <dbReference type="NCBI Taxonomy" id="1447782"/>
    <lineage>
        <taxon>Bacteria</taxon>
        <taxon>Pseudomonadati</taxon>
        <taxon>Pseudomonadota</taxon>
        <taxon>Alphaproteobacteria</taxon>
        <taxon>Rhodobacterales</taxon>
        <taxon>Roseobacteraceae</taxon>
        <taxon>Wenxinia</taxon>
    </lineage>
</organism>
<keyword evidence="2" id="KW-0067">ATP-binding</keyword>
<gene>
    <name evidence="4" type="ORF">SAMN05444417_3305</name>
</gene>
<dbReference type="SUPFAM" id="SSF140931">
    <property type="entry name" value="Fic-like"/>
    <property type="match status" value="1"/>
</dbReference>
<sequence length="185" mass="20267">MIIGALDRPPFRLRPSAIQELNRCAIEGLDAFAGNWRPAGIGIGESDHEPPGAHLVAELIEELCDYVNDGWDRLSAVHLSSMVMWRMNWIHPFTDGNGRTSRAASYLVLSVHAGALLPGRETIPEQITSNRKPYYDALEAADKLYKEQKQLGPTLVSDMEKLIGAMFAQQLRGALDDATIGPAAS</sequence>
<dbReference type="GO" id="GO:0005524">
    <property type="term" value="F:ATP binding"/>
    <property type="evidence" value="ECO:0007669"/>
    <property type="project" value="UniProtKB-KW"/>
</dbReference>
<dbReference type="PANTHER" id="PTHR13504:SF38">
    <property type="entry name" value="FIDO DOMAIN-CONTAINING PROTEIN"/>
    <property type="match status" value="1"/>
</dbReference>
<dbReference type="InterPro" id="IPR003812">
    <property type="entry name" value="Fido"/>
</dbReference>
<feature type="binding site" evidence="2">
    <location>
        <begin position="95"/>
        <end position="102"/>
    </location>
    <ligand>
        <name>ATP</name>
        <dbReference type="ChEBI" id="CHEBI:30616"/>
    </ligand>
</feature>
<dbReference type="Proteomes" id="UP000184292">
    <property type="component" value="Unassembled WGS sequence"/>
</dbReference>
<proteinExistence type="predicted"/>
<dbReference type="Pfam" id="PF02661">
    <property type="entry name" value="Fic"/>
    <property type="match status" value="1"/>
</dbReference>
<dbReference type="EMBL" id="FQYO01000007">
    <property type="protein sequence ID" value="SHJ24642.1"/>
    <property type="molecule type" value="Genomic_DNA"/>
</dbReference>
<dbReference type="PROSITE" id="PS51459">
    <property type="entry name" value="FIDO"/>
    <property type="match status" value="1"/>
</dbReference>
<feature type="active site" evidence="1">
    <location>
        <position position="91"/>
    </location>
</feature>